<proteinExistence type="inferred from homology"/>
<keyword evidence="5" id="KW-1185">Reference proteome</keyword>
<evidence type="ECO:0000256" key="1">
    <source>
        <dbReference type="ARBA" id="ARBA00010020"/>
    </source>
</evidence>
<reference evidence="4 5" key="1">
    <citation type="journal article" date="2013" name="Nat. Genet.">
        <title>The high-quality draft genome of peach (Prunus persica) identifies unique patterns of genetic diversity, domestication and genome evolution.</title>
        <authorList>
            <consortium name="International Peach Genome Initiative"/>
            <person name="Verde I."/>
            <person name="Abbott A.G."/>
            <person name="Scalabrin S."/>
            <person name="Jung S."/>
            <person name="Shu S."/>
            <person name="Marroni F."/>
            <person name="Zhebentyayeva T."/>
            <person name="Dettori M.T."/>
            <person name="Grimwood J."/>
            <person name="Cattonaro F."/>
            <person name="Zuccolo A."/>
            <person name="Rossini L."/>
            <person name="Jenkins J."/>
            <person name="Vendramin E."/>
            <person name="Meisel L.A."/>
            <person name="Decroocq V."/>
            <person name="Sosinski B."/>
            <person name="Prochnik S."/>
            <person name="Mitros T."/>
            <person name="Policriti A."/>
            <person name="Cipriani G."/>
            <person name="Dondini L."/>
            <person name="Ficklin S."/>
            <person name="Goodstein D.M."/>
            <person name="Xuan P."/>
            <person name="Del Fabbro C."/>
            <person name="Aramini V."/>
            <person name="Copetti D."/>
            <person name="Gonzalez S."/>
            <person name="Horner D.S."/>
            <person name="Falchi R."/>
            <person name="Lucas S."/>
            <person name="Mica E."/>
            <person name="Maldonado J."/>
            <person name="Lazzari B."/>
            <person name="Bielenberg D."/>
            <person name="Pirona R."/>
            <person name="Miculan M."/>
            <person name="Barakat A."/>
            <person name="Testolin R."/>
            <person name="Stella A."/>
            <person name="Tartarini S."/>
            <person name="Tonutti P."/>
            <person name="Arus P."/>
            <person name="Orellana A."/>
            <person name="Wells C."/>
            <person name="Main D."/>
            <person name="Vizzotto G."/>
            <person name="Silva H."/>
            <person name="Salamini F."/>
            <person name="Schmutz J."/>
            <person name="Morgante M."/>
            <person name="Rokhsar D.S."/>
        </authorList>
    </citation>
    <scope>NUCLEOTIDE SEQUENCE [LARGE SCALE GENOMIC DNA]</scope>
    <source>
        <strain evidence="5">cv. Nemared</strain>
    </source>
</reference>
<evidence type="ECO:0000256" key="2">
    <source>
        <dbReference type="ARBA" id="ARBA00025223"/>
    </source>
</evidence>
<dbReference type="PANTHER" id="PTHR10460">
    <property type="entry name" value="ABL INTERACTOR FAMILY MEMBER"/>
    <property type="match status" value="1"/>
</dbReference>
<dbReference type="Proteomes" id="UP000006882">
    <property type="component" value="Chromosome G7"/>
</dbReference>
<dbReference type="OrthoDB" id="2159336at2759"/>
<dbReference type="InterPro" id="IPR028457">
    <property type="entry name" value="ABI"/>
</dbReference>
<evidence type="ECO:0000256" key="3">
    <source>
        <dbReference type="SAM" id="Phobius"/>
    </source>
</evidence>
<dbReference type="SMR" id="A0A251NIK9"/>
<comment type="function">
    <text evidence="2">Involved in regulation of actin and microtubule organization. Part of a WAVE complex that activates the Arp2/3 complex.</text>
</comment>
<name>A0A251NIK9_PRUPE</name>
<dbReference type="Gene3D" id="6.10.140.1620">
    <property type="match status" value="1"/>
</dbReference>
<organism evidence="4 5">
    <name type="scientific">Prunus persica</name>
    <name type="common">Peach</name>
    <name type="synonym">Amygdalus persica</name>
    <dbReference type="NCBI Taxonomy" id="3760"/>
    <lineage>
        <taxon>Eukaryota</taxon>
        <taxon>Viridiplantae</taxon>
        <taxon>Streptophyta</taxon>
        <taxon>Embryophyta</taxon>
        <taxon>Tracheophyta</taxon>
        <taxon>Spermatophyta</taxon>
        <taxon>Magnoliopsida</taxon>
        <taxon>eudicotyledons</taxon>
        <taxon>Gunneridae</taxon>
        <taxon>Pentapetalae</taxon>
        <taxon>rosids</taxon>
        <taxon>fabids</taxon>
        <taxon>Rosales</taxon>
        <taxon>Rosaceae</taxon>
        <taxon>Amygdaloideae</taxon>
        <taxon>Amygdaleae</taxon>
        <taxon>Prunus</taxon>
    </lineage>
</organism>
<dbReference type="PANTHER" id="PTHR10460:SF11">
    <property type="entry name" value="PROTEIN ABIL5-RELATED"/>
    <property type="match status" value="1"/>
</dbReference>
<comment type="similarity">
    <text evidence="1">Belongs to the ABI family.</text>
</comment>
<keyword evidence="3" id="KW-1133">Transmembrane helix</keyword>
<dbReference type="STRING" id="3760.A0A251NIK9"/>
<keyword evidence="3" id="KW-0472">Membrane</keyword>
<gene>
    <name evidence="4" type="ORF">PRUPE_7G233400</name>
</gene>
<protein>
    <recommendedName>
        <fullName evidence="6">Protein ABIL5</fullName>
    </recommendedName>
</protein>
<dbReference type="EMBL" id="CM007657">
    <property type="protein sequence ID" value="ONH98164.1"/>
    <property type="molecule type" value="Genomic_DNA"/>
</dbReference>
<sequence length="337" mass="38439">MGFVLYCFLTASFNGFFVFSQKSLWSQTHRYHLSVSFSCSNKNKPHPTHPPTSSKKQGDNQIRRELVFFVLIPLFIIISSASFTNILQKNMEEIQNSKPCSGQDSEAKSKPMDIVSFDKSLQELKDLRSQLHYAADYCESTFLNAKEKKVVMDNTKEYVCRAVVTVVDHLGCVSANLNGLISETNAFSETELRIDCLKQRLFLCEQYSHKLALPKVRWREILPRHNARFLSALRDAEKTSEDLRDPATPASRKTIDNHEFDKEAAMPLFLYTLSHKPSLPEGETNSALVPVRDGLSILSRGPNPTFHFQESRKNRRLKKSGQGHDILSLIRRAKRTV</sequence>
<dbReference type="Gramene" id="ONH98164">
    <property type="protein sequence ID" value="ONH98164"/>
    <property type="gene ID" value="PRUPE_7G233400"/>
</dbReference>
<keyword evidence="3" id="KW-0812">Transmembrane</keyword>
<evidence type="ECO:0000313" key="4">
    <source>
        <dbReference type="EMBL" id="ONH98164.1"/>
    </source>
</evidence>
<accession>A0A251NIK9</accession>
<feature type="transmembrane region" description="Helical" evidence="3">
    <location>
        <begin position="66"/>
        <end position="87"/>
    </location>
</feature>
<dbReference type="AlphaFoldDB" id="A0A251NIK9"/>
<evidence type="ECO:0008006" key="6">
    <source>
        <dbReference type="Google" id="ProtNLM"/>
    </source>
</evidence>
<evidence type="ECO:0000313" key="5">
    <source>
        <dbReference type="Proteomes" id="UP000006882"/>
    </source>
</evidence>